<evidence type="ECO:0000256" key="1">
    <source>
        <dbReference type="SAM" id="MobiDB-lite"/>
    </source>
</evidence>
<feature type="domain" description="Zinc finger CHCC-type" evidence="2">
    <location>
        <begin position="119"/>
        <end position="154"/>
    </location>
</feature>
<keyword evidence="4" id="KW-1185">Reference proteome</keyword>
<dbReference type="InParanoid" id="A0A1C7NQH4"/>
<evidence type="ECO:0000259" key="2">
    <source>
        <dbReference type="Pfam" id="PF10276"/>
    </source>
</evidence>
<evidence type="ECO:0000313" key="3">
    <source>
        <dbReference type="EMBL" id="OBZ91385.1"/>
    </source>
</evidence>
<dbReference type="Proteomes" id="UP000093000">
    <property type="component" value="Unassembled WGS sequence"/>
</dbReference>
<dbReference type="EMBL" id="LUGH01000013">
    <property type="protein sequence ID" value="OBZ91385.1"/>
    <property type="molecule type" value="Genomic_DNA"/>
</dbReference>
<dbReference type="Pfam" id="PF10276">
    <property type="entry name" value="zf-CHCC"/>
    <property type="match status" value="1"/>
</dbReference>
<feature type="region of interest" description="Disordered" evidence="1">
    <location>
        <begin position="56"/>
        <end position="85"/>
    </location>
</feature>
<dbReference type="InterPro" id="IPR019401">
    <property type="entry name" value="Znf_CHCC"/>
</dbReference>
<dbReference type="GO" id="GO:0005739">
    <property type="term" value="C:mitochondrion"/>
    <property type="evidence" value="ECO:0007669"/>
    <property type="project" value="GOC"/>
</dbReference>
<dbReference type="PANTHER" id="PTHR13156:SF0">
    <property type="entry name" value="NADH DEHYDROGENASE [UBIQUINONE] IRON-SULFUR PROTEIN 6, MITOCHONDRIAL"/>
    <property type="match status" value="1"/>
</dbReference>
<dbReference type="STRING" id="101091.A0A1C7NQH4"/>
<dbReference type="OrthoDB" id="307899at2759"/>
<accession>A0A1C7NQH4</accession>
<dbReference type="PANTHER" id="PTHR13156">
    <property type="entry name" value="NADH-UBIQUINONE OXIDOREDUCTASE 13 KD-A SUBUNIT"/>
    <property type="match status" value="1"/>
</dbReference>
<sequence>MEGNQKATSSSLVGGLTTTYNNPMLRQSIQHLRPSTVRQASLKSLYASYTTSLRPTEKPVAPEVQQAANRSTTWSATQRPKSQALVGPRFEQIDLDTQPNPMAAIELIAEEPIRFVNKRIAHCDGGGGPLGHPKIYINLDKPGPHPCSYCGIRFQKPEGHHH</sequence>
<comment type="caution">
    <text evidence="3">The sequence shown here is derived from an EMBL/GenBank/DDBJ whole genome shotgun (WGS) entry which is preliminary data.</text>
</comment>
<evidence type="ECO:0000313" key="4">
    <source>
        <dbReference type="Proteomes" id="UP000093000"/>
    </source>
</evidence>
<proteinExistence type="predicted"/>
<organism evidence="3 4">
    <name type="scientific">Choanephora cucurbitarum</name>
    <dbReference type="NCBI Taxonomy" id="101091"/>
    <lineage>
        <taxon>Eukaryota</taxon>
        <taxon>Fungi</taxon>
        <taxon>Fungi incertae sedis</taxon>
        <taxon>Mucoromycota</taxon>
        <taxon>Mucoromycotina</taxon>
        <taxon>Mucoromycetes</taxon>
        <taxon>Mucorales</taxon>
        <taxon>Mucorineae</taxon>
        <taxon>Choanephoraceae</taxon>
        <taxon>Choanephoroideae</taxon>
        <taxon>Choanephora</taxon>
    </lineage>
</organism>
<dbReference type="GO" id="GO:0006120">
    <property type="term" value="P:mitochondrial electron transport, NADH to ubiquinone"/>
    <property type="evidence" value="ECO:0007669"/>
    <property type="project" value="TreeGrafter"/>
</dbReference>
<protein>
    <submittedName>
        <fullName evidence="3">Lactobacillus shifted protein</fullName>
    </submittedName>
</protein>
<gene>
    <name evidence="3" type="primary">lbsA</name>
    <name evidence="3" type="ORF">A0J61_00580</name>
</gene>
<dbReference type="Gene3D" id="2.60.260.40">
    <property type="entry name" value="q5lls5 like domains"/>
    <property type="match status" value="1"/>
</dbReference>
<name>A0A1C7NQH4_9FUNG</name>
<dbReference type="FunFam" id="2.60.260.40:FF:000003">
    <property type="entry name" value="NADH dehydrogenase [ubiquinone] iron-sulfur protein 6, mitochondrial"/>
    <property type="match status" value="1"/>
</dbReference>
<reference evidence="3 4" key="1">
    <citation type="submission" date="2016-03" db="EMBL/GenBank/DDBJ databases">
        <title>Choanephora cucurbitarum.</title>
        <authorList>
            <person name="Min B."/>
            <person name="Park H."/>
            <person name="Park J.-H."/>
            <person name="Shin H.-D."/>
            <person name="Choi I.-G."/>
        </authorList>
    </citation>
    <scope>NUCLEOTIDE SEQUENCE [LARGE SCALE GENOMIC DNA]</scope>
    <source>
        <strain evidence="3 4">KUS-F28377</strain>
    </source>
</reference>
<dbReference type="AlphaFoldDB" id="A0A1C7NQH4"/>
<feature type="compositionally biased region" description="Polar residues" evidence="1">
    <location>
        <begin position="66"/>
        <end position="81"/>
    </location>
</feature>